<accession>A0A179I626</accession>
<dbReference type="InterPro" id="IPR001466">
    <property type="entry name" value="Beta-lactam-related"/>
</dbReference>
<proteinExistence type="predicted"/>
<dbReference type="Proteomes" id="UP000243081">
    <property type="component" value="Unassembled WGS sequence"/>
</dbReference>
<dbReference type="InterPro" id="IPR012338">
    <property type="entry name" value="Beta-lactam/transpept-like"/>
</dbReference>
<dbReference type="PANTHER" id="PTHR43283">
    <property type="entry name" value="BETA-LACTAMASE-RELATED"/>
    <property type="match status" value="1"/>
</dbReference>
<protein>
    <recommendedName>
        <fullName evidence="1">Beta-lactamase-related domain-containing protein</fullName>
    </recommendedName>
</protein>
<dbReference type="Gene3D" id="3.40.710.10">
    <property type="entry name" value="DD-peptidase/beta-lactamase superfamily"/>
    <property type="match status" value="1"/>
</dbReference>
<organism evidence="2 3">
    <name type="scientific">Cordyceps confragosa</name>
    <name type="common">Lecanicillium lecanii</name>
    <dbReference type="NCBI Taxonomy" id="2714763"/>
    <lineage>
        <taxon>Eukaryota</taxon>
        <taxon>Fungi</taxon>
        <taxon>Dikarya</taxon>
        <taxon>Ascomycota</taxon>
        <taxon>Pezizomycotina</taxon>
        <taxon>Sordariomycetes</taxon>
        <taxon>Hypocreomycetidae</taxon>
        <taxon>Hypocreales</taxon>
        <taxon>Cordycipitaceae</taxon>
        <taxon>Akanthomyces</taxon>
    </lineage>
</organism>
<dbReference type="SUPFAM" id="SSF56601">
    <property type="entry name" value="beta-lactamase/transpeptidase-like"/>
    <property type="match status" value="1"/>
</dbReference>
<reference evidence="2 3" key="1">
    <citation type="submission" date="2016-03" db="EMBL/GenBank/DDBJ databases">
        <title>Fine-scale spatial genetic structure of a fungal parasite of coffee scale insects.</title>
        <authorList>
            <person name="Jackson D."/>
            <person name="Zemenick K.A."/>
            <person name="Malloure B."/>
            <person name="Quandt C.A."/>
            <person name="James T.Y."/>
        </authorList>
    </citation>
    <scope>NUCLEOTIDE SEQUENCE [LARGE SCALE GENOMIC DNA]</scope>
    <source>
        <strain evidence="2 3">UM487</strain>
    </source>
</reference>
<evidence type="ECO:0000259" key="1">
    <source>
        <dbReference type="Pfam" id="PF00144"/>
    </source>
</evidence>
<dbReference type="AlphaFoldDB" id="A0A179I626"/>
<dbReference type="PANTHER" id="PTHR43283:SF3">
    <property type="entry name" value="BETA-LACTAMASE FAMILY PROTEIN (AFU_ORTHOLOGUE AFUA_5G07500)"/>
    <property type="match status" value="1"/>
</dbReference>
<evidence type="ECO:0000313" key="3">
    <source>
        <dbReference type="Proteomes" id="UP000243081"/>
    </source>
</evidence>
<dbReference type="OMA" id="AFMHERT"/>
<dbReference type="OrthoDB" id="428260at2759"/>
<sequence length="412" mass="44736">MSCITAEDRSLLQSTIDSYTVKRDGVPGLVCSVVNANGDIVFESASGTRAAGSALPMSHDTVFWIASCTKLVTAIAAMQLVEQGRLALDDGDELETHLPELQNVKVLEETPDGSVELVDKKRKITLRMLLSHTDGTRESDIFGQPLVHQPGDKWEYGVSMDWVGRLIERVAGTSLGDYFEQHICTPLKMQSTKFCPTADMKANLAFMHERTTDGRIQLRDNGHVLSTPLRASAEEQASGILHSGGGGLFSTPSDYCQIIATVLNHGKHPNTGHRLLKRETLDEMLRNQIPEHPNFARSLPPAAKPSFVNSAPEIYPQPESEPQGWGLSFFKLLSGGPTGRSAGSVWWSGLANLVWWADVENGIGGLFASQILPFGDAEFFTCQTEVEALLYSALSTNGKIAAANVRLGEGSE</sequence>
<comment type="caution">
    <text evidence="2">The sequence shown here is derived from an EMBL/GenBank/DDBJ whole genome shotgun (WGS) entry which is preliminary data.</text>
</comment>
<keyword evidence="3" id="KW-1185">Reference proteome</keyword>
<dbReference type="Pfam" id="PF00144">
    <property type="entry name" value="Beta-lactamase"/>
    <property type="match status" value="1"/>
</dbReference>
<gene>
    <name evidence="2" type="ORF">LLEC1_05878</name>
</gene>
<name>A0A179I626_CORDF</name>
<feature type="domain" description="Beta-lactamase-related" evidence="1">
    <location>
        <begin position="23"/>
        <end position="373"/>
    </location>
</feature>
<evidence type="ECO:0000313" key="2">
    <source>
        <dbReference type="EMBL" id="OAQ97040.1"/>
    </source>
</evidence>
<dbReference type="EMBL" id="LUKN01003720">
    <property type="protein sequence ID" value="OAQ97040.1"/>
    <property type="molecule type" value="Genomic_DNA"/>
</dbReference>
<dbReference type="InterPro" id="IPR050789">
    <property type="entry name" value="Diverse_Enzym_Activities"/>
</dbReference>